<evidence type="ECO:0000256" key="1">
    <source>
        <dbReference type="SAM" id="MobiDB-lite"/>
    </source>
</evidence>
<evidence type="ECO:0000313" key="2">
    <source>
        <dbReference type="EMBL" id="KAF6026182.1"/>
    </source>
</evidence>
<gene>
    <name evidence="2" type="ORF">EB796_015515</name>
</gene>
<feature type="compositionally biased region" description="Polar residues" evidence="1">
    <location>
        <begin position="1"/>
        <end position="16"/>
    </location>
</feature>
<sequence length="84" mass="9389">MLSCSQLPKIQQTGSYSGDAGACSPQPPICVHESGVFDTLRNLRSCPILEATKSVHFIQDQRLSCQPVLLQTKRYRFSSDIRTF</sequence>
<name>A0A7J7JIN6_BUGNE</name>
<reference evidence="2" key="1">
    <citation type="submission" date="2020-06" db="EMBL/GenBank/DDBJ databases">
        <title>Draft genome of Bugula neritina, a colonial animal packing powerful symbionts and potential medicines.</title>
        <authorList>
            <person name="Rayko M."/>
        </authorList>
    </citation>
    <scope>NUCLEOTIDE SEQUENCE [LARGE SCALE GENOMIC DNA]</scope>
    <source>
        <strain evidence="2">Kwan_BN1</strain>
    </source>
</reference>
<comment type="caution">
    <text evidence="2">The sequence shown here is derived from an EMBL/GenBank/DDBJ whole genome shotgun (WGS) entry which is preliminary data.</text>
</comment>
<dbReference type="Proteomes" id="UP000593567">
    <property type="component" value="Unassembled WGS sequence"/>
</dbReference>
<evidence type="ECO:0000313" key="3">
    <source>
        <dbReference type="Proteomes" id="UP000593567"/>
    </source>
</evidence>
<dbReference type="EMBL" id="VXIV02002330">
    <property type="protein sequence ID" value="KAF6026182.1"/>
    <property type="molecule type" value="Genomic_DNA"/>
</dbReference>
<accession>A0A7J7JIN6</accession>
<organism evidence="2 3">
    <name type="scientific">Bugula neritina</name>
    <name type="common">Brown bryozoan</name>
    <name type="synonym">Sertularia neritina</name>
    <dbReference type="NCBI Taxonomy" id="10212"/>
    <lineage>
        <taxon>Eukaryota</taxon>
        <taxon>Metazoa</taxon>
        <taxon>Spiralia</taxon>
        <taxon>Lophotrochozoa</taxon>
        <taxon>Bryozoa</taxon>
        <taxon>Gymnolaemata</taxon>
        <taxon>Cheilostomatida</taxon>
        <taxon>Flustrina</taxon>
        <taxon>Buguloidea</taxon>
        <taxon>Bugulidae</taxon>
        <taxon>Bugula</taxon>
    </lineage>
</organism>
<proteinExistence type="predicted"/>
<keyword evidence="3" id="KW-1185">Reference proteome</keyword>
<protein>
    <submittedName>
        <fullName evidence="2">Uncharacterized protein</fullName>
    </submittedName>
</protein>
<dbReference type="AlphaFoldDB" id="A0A7J7JIN6"/>
<feature type="region of interest" description="Disordered" evidence="1">
    <location>
        <begin position="1"/>
        <end position="22"/>
    </location>
</feature>